<keyword evidence="1" id="KW-0812">Transmembrane</keyword>
<keyword evidence="1" id="KW-0472">Membrane</keyword>
<name>A0ABP2QWN4_STRRT</name>
<reference evidence="2 3" key="1">
    <citation type="submission" date="2009-12" db="EMBL/GenBank/DDBJ databases">
        <authorList>
            <person name="Lefebure T."/>
            <person name="Cornejo O.E."/>
            <person name="Pavinski Bitar P.D."/>
            <person name="Lang P."/>
            <person name="Stanhope M.J."/>
        </authorList>
    </citation>
    <scope>NUCLEOTIDE SEQUENCE [LARGE SCALE GENOMIC DNA]</scope>
    <source>
        <strain evidence="2 3">FA-1</strain>
    </source>
</reference>
<keyword evidence="1" id="KW-1133">Transmembrane helix</keyword>
<organism evidence="2 3">
    <name type="scientific">Streptococcus ratti FA-1 = DSM 20564</name>
    <dbReference type="NCBI Taxonomy" id="699248"/>
    <lineage>
        <taxon>Bacteria</taxon>
        <taxon>Bacillati</taxon>
        <taxon>Bacillota</taxon>
        <taxon>Bacilli</taxon>
        <taxon>Lactobacillales</taxon>
        <taxon>Streptococcaceae</taxon>
        <taxon>Streptococcus</taxon>
    </lineage>
</organism>
<comment type="caution">
    <text evidence="2">The sequence shown here is derived from an EMBL/GenBank/DDBJ whole genome shotgun (WGS) entry which is preliminary data.</text>
</comment>
<proteinExistence type="predicted"/>
<feature type="transmembrane region" description="Helical" evidence="1">
    <location>
        <begin position="6"/>
        <end position="24"/>
    </location>
</feature>
<evidence type="ECO:0000313" key="3">
    <source>
        <dbReference type="Proteomes" id="UP000007815"/>
    </source>
</evidence>
<gene>
    <name evidence="2" type="ORF">SRA_02921</name>
</gene>
<dbReference type="Proteomes" id="UP000007815">
    <property type="component" value="Unassembled WGS sequence"/>
</dbReference>
<evidence type="ECO:0000256" key="1">
    <source>
        <dbReference type="SAM" id="Phobius"/>
    </source>
</evidence>
<sequence length="61" mass="6969">MSEKLILFAFYSGGRTFVLGFLLYHNQKYSLYRVLKIQPDNHQDPQVGLQRGIISRGIAAV</sequence>
<protein>
    <submittedName>
        <fullName evidence="2">Uncharacterized protein</fullName>
    </submittedName>
</protein>
<accession>A0ABP2QWN4</accession>
<keyword evidence="3" id="KW-1185">Reference proteome</keyword>
<evidence type="ECO:0000313" key="2">
    <source>
        <dbReference type="EMBL" id="EJN93454.1"/>
    </source>
</evidence>
<dbReference type="EMBL" id="AJTZ01000005">
    <property type="protein sequence ID" value="EJN93454.1"/>
    <property type="molecule type" value="Genomic_DNA"/>
</dbReference>